<sequence>MGVGLEHATLRGLLRYTNRLLSWPLVAALWVAPAARAEAQQQTQQQQQPPAGDISNLAESASSKHQLPSSMDSENEEAEPEFTIGPTEPVAPGERRWVRKFELADLKSYFAEGVLAKAKDAYDGGRYRTARQLLETEAATPPVRYLRAMSALRMGQWATGAEELVALAEIHPPLRDYCHFEAAKAYERMRKWTEAITHYGAVSPGARRYEDARFGMATLLEKKKQDYAGAVAALTPIVQTDSPKPNNPRQAEAWLTIARLARYQADYNGEHRAHLAVWALHPFSKQVPAAIKGLRDLPYVPKWKVARAETLLSLHHNREALDMLEKMLPKMELPDPLACRAHFAYGTAMRKERKHSLAIRALRPVVEQCQDEALRPRALYVLGYSESVVEPDSSIPTYLKLAQDYPKHPYADDALFYAAHKALDRGNKAAAMAALDQLISHHADGNFAAEALFQRFWVYRAEGQQNEALEALSRIEELKGKGSTHESVQRARYWRSRTLLTLGRAEEANALMERVAAEGAATWYGLMARSRLAVEAPERARAVSERLRSPASAMAVWPLDAGNIAEDPHFVTGIELLKLEHREAASELLAVDRKGRSEESIRLLFHVLHSSGYERYARSIAWALRREGLAAPTEAETRLIYAAAYPHAFRNLVVQHSRAAKVNPDLMQALIREESAFNPNARSPTGALGLAQLMPATAFAVARQLNVPLATPAALLEPRENIRLGSAYLGSLQRRFAGNPAYAVASYNAGPGAVDRWLSRFPGAELDEWVEQIPVEETRHYVKRVLGSASAYQLLYASDKMTTLAFGERGSNNAGSR</sequence>
<dbReference type="EMBL" id="QUMU01000003">
    <property type="protein sequence ID" value="REG34304.1"/>
    <property type="molecule type" value="Genomic_DNA"/>
</dbReference>
<dbReference type="InterPro" id="IPR008939">
    <property type="entry name" value="Lytic_TGlycosylase_superhlx_U"/>
</dbReference>
<dbReference type="SUPFAM" id="SSF48452">
    <property type="entry name" value="TPR-like"/>
    <property type="match status" value="2"/>
</dbReference>
<comment type="caution">
    <text evidence="6">The sequence shown here is derived from an EMBL/GenBank/DDBJ whole genome shotgun (WGS) entry which is preliminary data.</text>
</comment>
<dbReference type="SUPFAM" id="SSF48435">
    <property type="entry name" value="Bacterial muramidases"/>
    <property type="match status" value="1"/>
</dbReference>
<dbReference type="Gene3D" id="1.10.530.10">
    <property type="match status" value="1"/>
</dbReference>
<dbReference type="Gene3D" id="1.25.40.10">
    <property type="entry name" value="Tetratricopeptide repeat domain"/>
    <property type="match status" value="3"/>
</dbReference>
<feature type="compositionally biased region" description="Low complexity" evidence="3">
    <location>
        <begin position="40"/>
        <end position="51"/>
    </location>
</feature>
<evidence type="ECO:0000256" key="2">
    <source>
        <dbReference type="ARBA" id="ARBA00022729"/>
    </source>
</evidence>
<organism evidence="6 7">
    <name type="scientific">Archangium gephyra</name>
    <dbReference type="NCBI Taxonomy" id="48"/>
    <lineage>
        <taxon>Bacteria</taxon>
        <taxon>Pseudomonadati</taxon>
        <taxon>Myxococcota</taxon>
        <taxon>Myxococcia</taxon>
        <taxon>Myxococcales</taxon>
        <taxon>Cystobacterineae</taxon>
        <taxon>Archangiaceae</taxon>
        <taxon>Archangium</taxon>
    </lineage>
</organism>
<feature type="compositionally biased region" description="Polar residues" evidence="3">
    <location>
        <begin position="57"/>
        <end position="72"/>
    </location>
</feature>
<evidence type="ECO:0000259" key="4">
    <source>
        <dbReference type="Pfam" id="PF01464"/>
    </source>
</evidence>
<gene>
    <name evidence="6" type="ORF">ATI61_103197</name>
</gene>
<evidence type="ECO:0000313" key="7">
    <source>
        <dbReference type="Proteomes" id="UP000256345"/>
    </source>
</evidence>
<dbReference type="Pfam" id="PF01464">
    <property type="entry name" value="SLT"/>
    <property type="match status" value="1"/>
</dbReference>
<dbReference type="InterPro" id="IPR011990">
    <property type="entry name" value="TPR-like_helical_dom_sf"/>
</dbReference>
<dbReference type="PANTHER" id="PTHR37423:SF2">
    <property type="entry name" value="MEMBRANE-BOUND LYTIC MUREIN TRANSGLYCOSYLASE C"/>
    <property type="match status" value="1"/>
</dbReference>
<evidence type="ECO:0000259" key="5">
    <source>
        <dbReference type="Pfam" id="PF09976"/>
    </source>
</evidence>
<evidence type="ECO:0000256" key="1">
    <source>
        <dbReference type="ARBA" id="ARBA00007734"/>
    </source>
</evidence>
<comment type="similarity">
    <text evidence="1">Belongs to the transglycosylase Slt family.</text>
</comment>
<feature type="domain" description="Ancillary SecYEG translocon subunit/Cell division coordinator CpoB TPR" evidence="5">
    <location>
        <begin position="400"/>
        <end position="477"/>
    </location>
</feature>
<protein>
    <submittedName>
        <fullName evidence="6">Soluble lytic murein transglycosylase</fullName>
    </submittedName>
</protein>
<feature type="domain" description="Transglycosylase SLT" evidence="4">
    <location>
        <begin position="656"/>
        <end position="763"/>
    </location>
</feature>
<dbReference type="Pfam" id="PF09976">
    <property type="entry name" value="TPR_21"/>
    <property type="match status" value="1"/>
</dbReference>
<keyword evidence="7" id="KW-1185">Reference proteome</keyword>
<keyword evidence="2" id="KW-0732">Signal</keyword>
<accession>A0ABX9K662</accession>
<reference evidence="6 7" key="1">
    <citation type="submission" date="2018-08" db="EMBL/GenBank/DDBJ databases">
        <title>Genomic Encyclopedia of Archaeal and Bacterial Type Strains, Phase II (KMG-II): from individual species to whole genera.</title>
        <authorList>
            <person name="Goeker M."/>
        </authorList>
    </citation>
    <scope>NUCLEOTIDE SEQUENCE [LARGE SCALE GENOMIC DNA]</scope>
    <source>
        <strain evidence="6 7">DSM 2261</strain>
    </source>
</reference>
<dbReference type="CDD" id="cd13401">
    <property type="entry name" value="Slt70-like"/>
    <property type="match status" value="1"/>
</dbReference>
<proteinExistence type="inferred from homology"/>
<dbReference type="InterPro" id="IPR023346">
    <property type="entry name" value="Lysozyme-like_dom_sf"/>
</dbReference>
<evidence type="ECO:0000256" key="3">
    <source>
        <dbReference type="SAM" id="MobiDB-lite"/>
    </source>
</evidence>
<dbReference type="InterPro" id="IPR008258">
    <property type="entry name" value="Transglycosylase_SLT_dom_1"/>
</dbReference>
<evidence type="ECO:0000313" key="6">
    <source>
        <dbReference type="EMBL" id="REG34304.1"/>
    </source>
</evidence>
<dbReference type="Proteomes" id="UP000256345">
    <property type="component" value="Unassembled WGS sequence"/>
</dbReference>
<dbReference type="InterPro" id="IPR018704">
    <property type="entry name" value="SecYEG/CpoB_TPR"/>
</dbReference>
<dbReference type="PANTHER" id="PTHR37423">
    <property type="entry name" value="SOLUBLE LYTIC MUREIN TRANSGLYCOSYLASE-RELATED"/>
    <property type="match status" value="1"/>
</dbReference>
<name>A0ABX9K662_9BACT</name>
<feature type="region of interest" description="Disordered" evidence="3">
    <location>
        <begin position="40"/>
        <end position="90"/>
    </location>
</feature>
<dbReference type="SUPFAM" id="SSF53955">
    <property type="entry name" value="Lysozyme-like"/>
    <property type="match status" value="1"/>
</dbReference>